<sequence>MTKNFLLESLADGVQINEVDFVQCCHILYSDTEFSESFRGKFRTSGNGDINVGMGVSHTFRPRTEPNDLNVRAQHASSKCGDLSSDLSGSGEKLFRNHRLSVSVLVMMSTGFTGASNETGCDV</sequence>
<reference evidence="2" key="1">
    <citation type="submission" date="2015-10" db="EMBL/GenBank/DDBJ databases">
        <authorList>
            <person name="Luecker S."/>
            <person name="Luecker S."/>
        </authorList>
    </citation>
    <scope>NUCLEOTIDE SEQUENCE [LARGE SCALE GENOMIC DNA]</scope>
</reference>
<dbReference type="Proteomes" id="UP000198736">
    <property type="component" value="Unassembled WGS sequence"/>
</dbReference>
<dbReference type="EMBL" id="CZPZ01000008">
    <property type="protein sequence ID" value="CUS34348.1"/>
    <property type="molecule type" value="Genomic_DNA"/>
</dbReference>
<protein>
    <submittedName>
        <fullName evidence="1">Uncharacterized protein</fullName>
    </submittedName>
</protein>
<keyword evidence="2" id="KW-1185">Reference proteome</keyword>
<name>A0A0S4L953_9BACT</name>
<proteinExistence type="predicted"/>
<gene>
    <name evidence="1" type="ORF">COMA2_160099</name>
</gene>
<organism evidence="1 2">
    <name type="scientific">Candidatus Nitrospira nitrificans</name>
    <dbReference type="NCBI Taxonomy" id="1742973"/>
    <lineage>
        <taxon>Bacteria</taxon>
        <taxon>Pseudomonadati</taxon>
        <taxon>Nitrospirota</taxon>
        <taxon>Nitrospiria</taxon>
        <taxon>Nitrospirales</taxon>
        <taxon>Nitrospiraceae</taxon>
        <taxon>Nitrospira</taxon>
    </lineage>
</organism>
<evidence type="ECO:0000313" key="1">
    <source>
        <dbReference type="EMBL" id="CUS34348.1"/>
    </source>
</evidence>
<dbReference type="AlphaFoldDB" id="A0A0S4L953"/>
<accession>A0A0S4L953</accession>
<evidence type="ECO:0000313" key="2">
    <source>
        <dbReference type="Proteomes" id="UP000198736"/>
    </source>
</evidence>